<dbReference type="VEuPathDB" id="AmoebaDB:DICPUDRAFT_149471"/>
<evidence type="ECO:0000256" key="2">
    <source>
        <dbReference type="ARBA" id="ARBA00005892"/>
    </source>
</evidence>
<dbReference type="Proteomes" id="UP000001064">
    <property type="component" value="Unassembled WGS sequence"/>
</dbReference>
<dbReference type="EMBL" id="GL870988">
    <property type="protein sequence ID" value="EGC37926.1"/>
    <property type="molecule type" value="Genomic_DNA"/>
</dbReference>
<reference evidence="6" key="1">
    <citation type="journal article" date="2011" name="Genome Biol.">
        <title>Comparative genomics of the social amoebae Dictyostelium discoideum and Dictyostelium purpureum.</title>
        <authorList>
            <consortium name="US DOE Joint Genome Institute (JGI-PGF)"/>
            <person name="Sucgang R."/>
            <person name="Kuo A."/>
            <person name="Tian X."/>
            <person name="Salerno W."/>
            <person name="Parikh A."/>
            <person name="Feasley C.L."/>
            <person name="Dalin E."/>
            <person name="Tu H."/>
            <person name="Huang E."/>
            <person name="Barry K."/>
            <person name="Lindquist E."/>
            <person name="Shapiro H."/>
            <person name="Bruce D."/>
            <person name="Schmutz J."/>
            <person name="Salamov A."/>
            <person name="Fey P."/>
            <person name="Gaudet P."/>
            <person name="Anjard C."/>
            <person name="Babu M.M."/>
            <person name="Basu S."/>
            <person name="Bushmanova Y."/>
            <person name="van der Wel H."/>
            <person name="Katoh-Kurasawa M."/>
            <person name="Dinh C."/>
            <person name="Coutinho P.M."/>
            <person name="Saito T."/>
            <person name="Elias M."/>
            <person name="Schaap P."/>
            <person name="Kay R.R."/>
            <person name="Henrissat B."/>
            <person name="Eichinger L."/>
            <person name="Rivero F."/>
            <person name="Putnam N.H."/>
            <person name="West C.M."/>
            <person name="Loomis W.F."/>
            <person name="Chisholm R.L."/>
            <person name="Shaulsky G."/>
            <person name="Strassmann J.E."/>
            <person name="Queller D.C."/>
            <person name="Kuspa A."/>
            <person name="Grigoriev I.V."/>
        </authorList>
    </citation>
    <scope>NUCLEOTIDE SEQUENCE [LARGE SCALE GENOMIC DNA]</scope>
    <source>
        <strain evidence="6">QSDP1</strain>
    </source>
</reference>
<keyword evidence="4" id="KW-0539">Nucleus</keyword>
<evidence type="ECO:0000256" key="4">
    <source>
        <dbReference type="ARBA" id="ARBA00023242"/>
    </source>
</evidence>
<proteinExistence type="inferred from homology"/>
<keyword evidence="3" id="KW-0813">Transport</keyword>
<keyword evidence="6" id="KW-1185">Reference proteome</keyword>
<protein>
    <submittedName>
        <fullName evidence="5">Uncharacterized protein</fullName>
    </submittedName>
</protein>
<dbReference type="eggNOG" id="KOG1835">
    <property type="taxonomic scope" value="Eukaryota"/>
</dbReference>
<name>F0ZDU1_DICPU</name>
<dbReference type="InterPro" id="IPR021827">
    <property type="entry name" value="Nup186/Nup192/Nup205"/>
</dbReference>
<dbReference type="GeneID" id="10503182"/>
<dbReference type="Pfam" id="PF11894">
    <property type="entry name" value="Nup192"/>
    <property type="match status" value="1"/>
</dbReference>
<evidence type="ECO:0000313" key="6">
    <source>
        <dbReference type="Proteomes" id="UP000001064"/>
    </source>
</evidence>
<organism evidence="5 6">
    <name type="scientific">Dictyostelium purpureum</name>
    <name type="common">Slime mold</name>
    <dbReference type="NCBI Taxonomy" id="5786"/>
    <lineage>
        <taxon>Eukaryota</taxon>
        <taxon>Amoebozoa</taxon>
        <taxon>Evosea</taxon>
        <taxon>Eumycetozoa</taxon>
        <taxon>Dictyostelia</taxon>
        <taxon>Dictyosteliales</taxon>
        <taxon>Dictyosteliaceae</taxon>
        <taxon>Dictyostelium</taxon>
    </lineage>
</organism>
<dbReference type="PANTHER" id="PTHR31344:SF0">
    <property type="entry name" value="NUCLEAR PORE COMPLEX PROTEIN NUP205"/>
    <property type="match status" value="1"/>
</dbReference>
<comment type="subcellular location">
    <subcellularLocation>
        <location evidence="1">Nucleus</location>
    </subcellularLocation>
</comment>
<dbReference type="RefSeq" id="XP_003285586.1">
    <property type="nucleotide sequence ID" value="XM_003285538.1"/>
</dbReference>
<evidence type="ECO:0000313" key="5">
    <source>
        <dbReference type="EMBL" id="EGC37926.1"/>
    </source>
</evidence>
<dbReference type="GO" id="GO:0017056">
    <property type="term" value="F:structural constituent of nuclear pore"/>
    <property type="evidence" value="ECO:0000318"/>
    <property type="project" value="GO_Central"/>
</dbReference>
<dbReference type="PANTHER" id="PTHR31344">
    <property type="entry name" value="NUCLEAR PORE COMPLEX PROTEIN NUP205"/>
    <property type="match status" value="1"/>
</dbReference>
<dbReference type="FunCoup" id="F0ZDU1">
    <property type="interactions" value="5"/>
</dbReference>
<dbReference type="STRING" id="5786.F0ZDU1"/>
<dbReference type="InParanoid" id="F0ZDU1"/>
<dbReference type="KEGG" id="dpp:DICPUDRAFT_149471"/>
<comment type="similarity">
    <text evidence="2">Belongs to the NUP186/NUP192/NUP205 family.</text>
</comment>
<dbReference type="OMA" id="QWTIAQL"/>
<evidence type="ECO:0000256" key="1">
    <source>
        <dbReference type="ARBA" id="ARBA00004123"/>
    </source>
</evidence>
<sequence>MDVELFEDPVEKLKYNIITEEPNALNKFLQIQKHNFTDAKRFISLKSKGPDSANIRNELNQKKSFPYKTDSVNAGDAFLAIAYKFSDRFNIDEFLSCRILYHIFEHSSTRNEIQLLEQSEKFIFQNRSCYLQFLREILFTLQGEVGSKLKHDTLQQFVGDLISEQSNEKNILNILIKTLEEKVSSMNVTANPLECSYRIKECTQIAETLFLISVQFTIREDIIKLIIRSLNLCIEKQVDQILKNSLFEIIFLQYFTLFSIFDGTKNSRVYNPIEKRFTHNHIERPDEIENEIQQIQQTQDIKPSLLLIYNLVYKDIKGDSDRFGNQGISNKLPFEGDPYIFLLNVVQAKEFQVSQLTLFLSSFINILSCKYITFLPEKQSIRLASNAEVVNNFNFVMANIFDNQLINSHEFWRRGEETGYFGNYLWFQIPDHIIISSFRLMGSLARSNTVEVYNFFATSGQFSWHKLFQDINSYVKSLNGSNSFDIAPKDIDVLTNILLLVARLVESSIQVSVMITKTHPIIGIAVQFSLFQVETKLKSAALRLITAFSKYTNYLGDIWKFCTIDTQLLRIGLSLTGGSNDLPIAQQSLELLSTIIHNSSNFIFDKNSSESVRLTNYLDQCMELFNFIDNKSFNNFDEKWKFALSIVKIFEYCLKQFNASGVNNCVIDKCHPVYKLFFELNRKSKTLENIIKIIDFANDQASHIKNTIDIQQQEQQQHYQQQLLSSNSSPQQQQYLQQQKNLSETNYYTLQVLQEQKQQDNEVFRVLLNKCLDILLLVSDSTVLSIDDAKCLVSNLSNMNKSKPIVSITKLIDYESPAVALRALRLVYSFETYTRRISTVFLENNPDDIILRFVKMMEYNETNFEDFSGSVYTQYVNFALYTSSSVQWTIAQLILLCLSECQPNTYTLGHFLLGCCSNIDLSKDFVPNSRSCLTLILKHVQDAQFVERYPHLVECFHEIIYKMVKDPVTYSPMLKFINEEYPSYYRNSMEVLTNSIAINGGSERKLETLISSLSWVLNSCAISIQNYFSLDMKQFLSNYIFPAMNIHSTMMIMSSINVLTLYNTIEYPMANLEVSQPRLFSIYPQLDSNNCANSPIFQTSPNGITLLNIPKVRELLESDRNRFSNQFEIDKELEDCCYSNLTYQLVNAKKRALESWKSFVMVSLCQNTIEIEVLDENLLLSLLQRIVTDFANERKPVESCLAIGNTITTILSILKDKKQNYQLFSQTMSAGENDIIEQKMKLILEGLLQAVLKSPHYIIRGLSYICLIQYLDLTEQPPAASSSSSSPSSPSSLQQQEQIQLINDLNLNLVSKIEDKFIRTLSSDCTSFSRGWRIAALSCLQAILSVDNLCGHRTLLFLQNKGFIINMIVYTSNFLSNDWENIESKDLYVYRSQMSLLLKISQQMDGVHILINNGVIKTFVDSSFLNYIPTDKISNKFSEILLPILKLFASLCLYYGNHSNHSGHHNDKHEIYQDIFNFLMNHSELFTIILSDNNKEEEYYTYKNLEILKLTCYLFSKVSFVFFKKQSQQDQSKEKARFLRFHYCLTNLLIKYSTNSKKIIEKTIPDDKDQEELASKIDFSYSAANNIKHHDALNKKKNQFQILIKQMICSITHDLLMYCRKVSILTDQRIGFTCFNSNLNILNFGSSFSRSNQNSMVSNPSGSISSNSKLLPSLDLAINFLIDNIIQYTFYKMDSNQCQKLLDNYEQLTYVQYQEILQNSDTLTPSQRNHMVLNILKQKINDIETQISTIFDNIELLLILIVTHSYYFSNQLGILFQSNQISPVLSSSQFNHNNNSKFEISDLNNSTIGNKQQQQQTTNRNGDVFLQSKPHQNGGVLSSVFSIFKSHQENPPKISMNQTPAQNQQSLTNSRMVLPLQQSQLSQPHTPPQSELSNQEIDTFLKRLKQSIFDREINQLGGIKLSDAILNRLDKKSTIIDLMLKKLQDLTK</sequence>
<dbReference type="GO" id="GO:0044611">
    <property type="term" value="C:nuclear pore inner ring"/>
    <property type="evidence" value="ECO:0000318"/>
    <property type="project" value="GO_Central"/>
</dbReference>
<accession>F0ZDU1</accession>
<dbReference type="OrthoDB" id="20440at2759"/>
<gene>
    <name evidence="5" type="ORF">DICPUDRAFT_149471</name>
</gene>
<evidence type="ECO:0000256" key="3">
    <source>
        <dbReference type="ARBA" id="ARBA00022448"/>
    </source>
</evidence>
<dbReference type="GO" id="GO:0006999">
    <property type="term" value="P:nuclear pore organization"/>
    <property type="evidence" value="ECO:0000318"/>
    <property type="project" value="GO_Central"/>
</dbReference>